<organism evidence="2 3">
    <name type="scientific">Aspergillus glaucus CBS 516.65</name>
    <dbReference type="NCBI Taxonomy" id="1160497"/>
    <lineage>
        <taxon>Eukaryota</taxon>
        <taxon>Fungi</taxon>
        <taxon>Dikarya</taxon>
        <taxon>Ascomycota</taxon>
        <taxon>Pezizomycotina</taxon>
        <taxon>Eurotiomycetes</taxon>
        <taxon>Eurotiomycetidae</taxon>
        <taxon>Eurotiales</taxon>
        <taxon>Aspergillaceae</taxon>
        <taxon>Aspergillus</taxon>
        <taxon>Aspergillus subgen. Aspergillus</taxon>
    </lineage>
</organism>
<dbReference type="Proteomes" id="UP000184300">
    <property type="component" value="Unassembled WGS sequence"/>
</dbReference>
<gene>
    <name evidence="2" type="ORF">ASPGLDRAFT_1082110</name>
</gene>
<dbReference type="VEuPathDB" id="FungiDB:ASPGLDRAFT_1082110"/>
<dbReference type="OrthoDB" id="4514681at2759"/>
<feature type="region of interest" description="Disordered" evidence="1">
    <location>
        <begin position="1"/>
        <end position="61"/>
    </location>
</feature>
<reference evidence="3" key="1">
    <citation type="journal article" date="2017" name="Genome Biol.">
        <title>Comparative genomics reveals high biological diversity and specific adaptations in the industrially and medically important fungal genus Aspergillus.</title>
        <authorList>
            <person name="de Vries R.P."/>
            <person name="Riley R."/>
            <person name="Wiebenga A."/>
            <person name="Aguilar-Osorio G."/>
            <person name="Amillis S."/>
            <person name="Uchima C.A."/>
            <person name="Anderluh G."/>
            <person name="Asadollahi M."/>
            <person name="Askin M."/>
            <person name="Barry K."/>
            <person name="Battaglia E."/>
            <person name="Bayram O."/>
            <person name="Benocci T."/>
            <person name="Braus-Stromeyer S.A."/>
            <person name="Caldana C."/>
            <person name="Canovas D."/>
            <person name="Cerqueira G.C."/>
            <person name="Chen F."/>
            <person name="Chen W."/>
            <person name="Choi C."/>
            <person name="Clum A."/>
            <person name="Dos Santos R.A."/>
            <person name="Damasio A.R."/>
            <person name="Diallinas G."/>
            <person name="Emri T."/>
            <person name="Fekete E."/>
            <person name="Flipphi M."/>
            <person name="Freyberg S."/>
            <person name="Gallo A."/>
            <person name="Gournas C."/>
            <person name="Habgood R."/>
            <person name="Hainaut M."/>
            <person name="Harispe M.L."/>
            <person name="Henrissat B."/>
            <person name="Hilden K.S."/>
            <person name="Hope R."/>
            <person name="Hossain A."/>
            <person name="Karabika E."/>
            <person name="Karaffa L."/>
            <person name="Karanyi Z."/>
            <person name="Krasevec N."/>
            <person name="Kuo A."/>
            <person name="Kusch H."/>
            <person name="LaButti K."/>
            <person name="Lagendijk E.L."/>
            <person name="Lapidus A."/>
            <person name="Levasseur A."/>
            <person name="Lindquist E."/>
            <person name="Lipzen A."/>
            <person name="Logrieco A.F."/>
            <person name="MacCabe A."/>
            <person name="Maekelae M.R."/>
            <person name="Malavazi I."/>
            <person name="Melin P."/>
            <person name="Meyer V."/>
            <person name="Mielnichuk N."/>
            <person name="Miskei M."/>
            <person name="Molnar A.P."/>
            <person name="Mule G."/>
            <person name="Ngan C.Y."/>
            <person name="Orejas M."/>
            <person name="Orosz E."/>
            <person name="Ouedraogo J.P."/>
            <person name="Overkamp K.M."/>
            <person name="Park H.-S."/>
            <person name="Perrone G."/>
            <person name="Piumi F."/>
            <person name="Punt P.J."/>
            <person name="Ram A.F."/>
            <person name="Ramon A."/>
            <person name="Rauscher S."/>
            <person name="Record E."/>
            <person name="Riano-Pachon D.M."/>
            <person name="Robert V."/>
            <person name="Roehrig J."/>
            <person name="Ruller R."/>
            <person name="Salamov A."/>
            <person name="Salih N.S."/>
            <person name="Samson R.A."/>
            <person name="Sandor E."/>
            <person name="Sanguinetti M."/>
            <person name="Schuetze T."/>
            <person name="Sepcic K."/>
            <person name="Shelest E."/>
            <person name="Sherlock G."/>
            <person name="Sophianopoulou V."/>
            <person name="Squina F.M."/>
            <person name="Sun H."/>
            <person name="Susca A."/>
            <person name="Todd R.B."/>
            <person name="Tsang A."/>
            <person name="Unkles S.E."/>
            <person name="van de Wiele N."/>
            <person name="van Rossen-Uffink D."/>
            <person name="Oliveira J.V."/>
            <person name="Vesth T.C."/>
            <person name="Visser J."/>
            <person name="Yu J.-H."/>
            <person name="Zhou M."/>
            <person name="Andersen M.R."/>
            <person name="Archer D.B."/>
            <person name="Baker S.E."/>
            <person name="Benoit I."/>
            <person name="Brakhage A.A."/>
            <person name="Braus G.H."/>
            <person name="Fischer R."/>
            <person name="Frisvad J.C."/>
            <person name="Goldman G.H."/>
            <person name="Houbraken J."/>
            <person name="Oakley B."/>
            <person name="Pocsi I."/>
            <person name="Scazzocchio C."/>
            <person name="Seiboth B."/>
            <person name="vanKuyk P.A."/>
            <person name="Wortman J."/>
            <person name="Dyer P.S."/>
            <person name="Grigoriev I.V."/>
        </authorList>
    </citation>
    <scope>NUCLEOTIDE SEQUENCE [LARGE SCALE GENOMIC DNA]</scope>
    <source>
        <strain evidence="3">CBS 516.65</strain>
    </source>
</reference>
<sequence length="154" mass="17376">MEPVTRLWAREHAPGMSQQRDDSLIHSTAKSAKIHKRLKPEKADKQCTAPGPEHLHTQQLANEIEPFPVESISDDLDIALPASPPSDMDMEMIDRPPSALSEPQNPNGQLDHELTRHVGTILQARATREKEEDEEIMETLTLLDKKICSMKQKE</sequence>
<feature type="region of interest" description="Disordered" evidence="1">
    <location>
        <begin position="77"/>
        <end position="115"/>
    </location>
</feature>
<keyword evidence="3" id="KW-1185">Reference proteome</keyword>
<dbReference type="GeneID" id="34455800"/>
<feature type="compositionally biased region" description="Basic and acidic residues" evidence="1">
    <location>
        <begin position="8"/>
        <end position="24"/>
    </location>
</feature>
<protein>
    <submittedName>
        <fullName evidence="2">Uncharacterized protein</fullName>
    </submittedName>
</protein>
<dbReference type="AlphaFoldDB" id="A0A1L9V4W3"/>
<name>A0A1L9V4W3_ASPGL</name>
<evidence type="ECO:0000313" key="2">
    <source>
        <dbReference type="EMBL" id="OJJ78941.1"/>
    </source>
</evidence>
<dbReference type="EMBL" id="KV878924">
    <property type="protein sequence ID" value="OJJ78941.1"/>
    <property type="molecule type" value="Genomic_DNA"/>
</dbReference>
<evidence type="ECO:0000313" key="3">
    <source>
        <dbReference type="Proteomes" id="UP000184300"/>
    </source>
</evidence>
<evidence type="ECO:0000256" key="1">
    <source>
        <dbReference type="SAM" id="MobiDB-lite"/>
    </source>
</evidence>
<proteinExistence type="predicted"/>
<accession>A0A1L9V4W3</accession>
<dbReference type="RefSeq" id="XP_022395639.1">
    <property type="nucleotide sequence ID" value="XM_022539539.1"/>
</dbReference>